<dbReference type="AlphaFoldDB" id="A0A1Q2CJ41"/>
<dbReference type="KEGG" id="tfl:RPIT_10390"/>
<reference evidence="2 3" key="1">
    <citation type="journal article" date="2016" name="Int. J. Syst. Evol. Microbiol.">
        <title>Tessaracoccus flavus sp. nov., isolated from the drainage system of a lindane-producing factory.</title>
        <authorList>
            <person name="Kumari R."/>
            <person name="Singh P."/>
            <person name="Schumann P."/>
            <person name="Lal R."/>
        </authorList>
    </citation>
    <scope>NUCLEOTIDE SEQUENCE [LARGE SCALE GENOMIC DNA]</scope>
    <source>
        <strain evidence="2 3">RP1T</strain>
    </source>
</reference>
<protein>
    <submittedName>
        <fullName evidence="2">Enoyl-CoA hydratase</fullName>
    </submittedName>
</protein>
<dbReference type="Gene3D" id="3.90.226.10">
    <property type="entry name" value="2-enoyl-CoA Hydratase, Chain A, domain 1"/>
    <property type="match status" value="1"/>
</dbReference>
<dbReference type="InterPro" id="IPR001753">
    <property type="entry name" value="Enoyl-CoA_hydra/iso"/>
</dbReference>
<dbReference type="CDD" id="cd06558">
    <property type="entry name" value="crotonase-like"/>
    <property type="match status" value="1"/>
</dbReference>
<dbReference type="Pfam" id="PF00378">
    <property type="entry name" value="ECH_1"/>
    <property type="match status" value="1"/>
</dbReference>
<dbReference type="PROSITE" id="PS00166">
    <property type="entry name" value="ENOYL_COA_HYDRATASE"/>
    <property type="match status" value="1"/>
</dbReference>
<evidence type="ECO:0000256" key="1">
    <source>
        <dbReference type="RuleBase" id="RU003707"/>
    </source>
</evidence>
<organism evidence="2 3">
    <name type="scientific">Tessaracoccus flavus</name>
    <dbReference type="NCBI Taxonomy" id="1610493"/>
    <lineage>
        <taxon>Bacteria</taxon>
        <taxon>Bacillati</taxon>
        <taxon>Actinomycetota</taxon>
        <taxon>Actinomycetes</taxon>
        <taxon>Propionibacteriales</taxon>
        <taxon>Propionibacteriaceae</taxon>
        <taxon>Tessaracoccus</taxon>
    </lineage>
</organism>
<dbReference type="SUPFAM" id="SSF52096">
    <property type="entry name" value="ClpP/crotonase"/>
    <property type="match status" value="1"/>
</dbReference>
<dbReference type="RefSeq" id="WP_077344300.1">
    <property type="nucleotide sequence ID" value="NZ_CP019605.1"/>
</dbReference>
<evidence type="ECO:0000313" key="3">
    <source>
        <dbReference type="Proteomes" id="UP000188324"/>
    </source>
</evidence>
<evidence type="ECO:0000313" key="2">
    <source>
        <dbReference type="EMBL" id="AQP46122.1"/>
    </source>
</evidence>
<name>A0A1Q2CJ41_9ACTN</name>
<comment type="similarity">
    <text evidence="1">Belongs to the enoyl-CoA hydratase/isomerase family.</text>
</comment>
<dbReference type="Proteomes" id="UP000188324">
    <property type="component" value="Chromosome"/>
</dbReference>
<dbReference type="STRING" id="1610493.RPIT_10390"/>
<dbReference type="InterPro" id="IPR018376">
    <property type="entry name" value="Enoyl-CoA_hyd/isom_CS"/>
</dbReference>
<dbReference type="EMBL" id="CP019605">
    <property type="protein sequence ID" value="AQP46122.1"/>
    <property type="molecule type" value="Genomic_DNA"/>
</dbReference>
<gene>
    <name evidence="2" type="ORF">RPIT_10390</name>
</gene>
<sequence>MTESILLSVEDGLARLTLNRPERLNAFDASMAAAWTRVVQDVVRRDDVGAVLLTGAGTSFCAGGDVAQMATTMSDGGEIAQLATTINRGITALTASDKPVVAAIHGATAGGGLGIMLATDYVVAGRSSRVGSRYANVGLTPDLSVTAHLARAVGERRALQLVLSDLMLTADEALRWGLVAEVVDDDDVVTRAEQVAAVWLNGATKAYGRAKQLIRQSPFNSFDVQLEEEARAIGESFDTSEAKRRIAAFAEASSRKRGGTP</sequence>
<keyword evidence="3" id="KW-1185">Reference proteome</keyword>
<dbReference type="OrthoDB" id="9777711at2"/>
<proteinExistence type="inferred from homology"/>
<dbReference type="GO" id="GO:0003824">
    <property type="term" value="F:catalytic activity"/>
    <property type="evidence" value="ECO:0007669"/>
    <property type="project" value="InterPro"/>
</dbReference>
<dbReference type="InterPro" id="IPR029045">
    <property type="entry name" value="ClpP/crotonase-like_dom_sf"/>
</dbReference>
<dbReference type="PANTHER" id="PTHR43459">
    <property type="entry name" value="ENOYL-COA HYDRATASE"/>
    <property type="match status" value="1"/>
</dbReference>
<accession>A0A1Q2CJ41</accession>
<dbReference type="PANTHER" id="PTHR43459:SF1">
    <property type="entry name" value="EG:BACN32G11.4 PROTEIN"/>
    <property type="match status" value="1"/>
</dbReference>